<name>A0AA90PGX7_9HELI</name>
<dbReference type="InterPro" id="IPR036640">
    <property type="entry name" value="ABC1_TM_sf"/>
</dbReference>
<dbReference type="EMBL" id="JAUPEV010000001">
    <property type="protein sequence ID" value="MDO7252320.1"/>
    <property type="molecule type" value="Genomic_DNA"/>
</dbReference>
<dbReference type="RefSeq" id="WP_305516165.1">
    <property type="nucleotide sequence ID" value="NZ_JAUPEV010000001.1"/>
</dbReference>
<feature type="transmembrane region" description="Helical" evidence="9">
    <location>
        <begin position="15"/>
        <end position="38"/>
    </location>
</feature>
<dbReference type="GO" id="GO:0015421">
    <property type="term" value="F:ABC-type oligopeptide transporter activity"/>
    <property type="evidence" value="ECO:0007669"/>
    <property type="project" value="TreeGrafter"/>
</dbReference>
<evidence type="ECO:0000256" key="8">
    <source>
        <dbReference type="ARBA" id="ARBA00040960"/>
    </source>
</evidence>
<evidence type="ECO:0000256" key="3">
    <source>
        <dbReference type="ARBA" id="ARBA00022692"/>
    </source>
</evidence>
<comment type="caution">
    <text evidence="13">The sequence shown here is derived from an EMBL/GenBank/DDBJ whole genome shotgun (WGS) entry which is preliminary data.</text>
</comment>
<dbReference type="Pfam" id="PF00664">
    <property type="entry name" value="ABC_membrane"/>
    <property type="match status" value="1"/>
</dbReference>
<sequence>MKIFLKRFHPYIRGYYVYFFIAFLATLLTAACTAWGTYLVKPVLDDIFIKKNTQMLTLLPFLVVLAYFGKSFGMYVQMYFMNYIGLDIVRKIRDRMLEHLLKMEMGFFNKIRSGELISRITNDIGLIRASVSNFLAEFVRESLTVIGLVGVVIYQSPKLAIVGLVIMPLAIYPLASIIKKIKKISRLNQEKNSDITAKLSEIFNNVEIIKASNGEKIEQKTFTEENQKFFKLGLKATLIGQLSSPLMEFLGSIAIALVIYLGGTEVIAGKMSAGAFFSFITALFMLYTPFKRLVNIASSFQEAFVATDRIFEILDRTPQIQDGKKSLCPPIQKIDFKDVYLKYDENYVLNNINAEFSKNQIIALVGKSGSGKSSLVNLILRLYEPNSGKILINGELIQSYKQESIRDNIAIVTQRIFIFNDTISANVAYGAKYDKQKIIQSLKKAQAWSFVSELPDGIDTVLDEFGVNLSGGQRQRIAIARAIYKDPEVLILDEATSALDAKTEEAFKNTINSIAKDKIIILIAHRPSTIELAHKIYRFEDGRIIEESKK</sequence>
<dbReference type="InterPro" id="IPR011527">
    <property type="entry name" value="ABC1_TM_dom"/>
</dbReference>
<dbReference type="SMART" id="SM00382">
    <property type="entry name" value="AAA"/>
    <property type="match status" value="1"/>
</dbReference>
<keyword evidence="2" id="KW-0813">Transport</keyword>
<dbReference type="Proteomes" id="UP001240777">
    <property type="component" value="Unassembled WGS sequence"/>
</dbReference>
<feature type="transmembrane region" description="Helical" evidence="9">
    <location>
        <begin position="238"/>
        <end position="261"/>
    </location>
</feature>
<evidence type="ECO:0000313" key="15">
    <source>
        <dbReference type="Proteomes" id="UP001240777"/>
    </source>
</evidence>
<feature type="domain" description="ABC transporter" evidence="10">
    <location>
        <begin position="334"/>
        <end position="550"/>
    </location>
</feature>
<evidence type="ECO:0000256" key="5">
    <source>
        <dbReference type="ARBA" id="ARBA00022840"/>
    </source>
</evidence>
<dbReference type="InterPro" id="IPR027417">
    <property type="entry name" value="P-loop_NTPase"/>
</dbReference>
<dbReference type="AlphaFoldDB" id="A0AA90PGX7"/>
<dbReference type="PROSITE" id="PS51257">
    <property type="entry name" value="PROKAR_LIPOPROTEIN"/>
    <property type="match status" value="1"/>
</dbReference>
<evidence type="ECO:0000256" key="9">
    <source>
        <dbReference type="SAM" id="Phobius"/>
    </source>
</evidence>
<dbReference type="PROSITE" id="PS00211">
    <property type="entry name" value="ABC_TRANSPORTER_1"/>
    <property type="match status" value="1"/>
</dbReference>
<evidence type="ECO:0000313" key="13">
    <source>
        <dbReference type="EMBL" id="MDP2538187.1"/>
    </source>
</evidence>
<feature type="transmembrane region" description="Helical" evidence="9">
    <location>
        <begin position="160"/>
        <end position="178"/>
    </location>
</feature>
<dbReference type="Gene3D" id="3.40.50.300">
    <property type="entry name" value="P-loop containing nucleotide triphosphate hydrolases"/>
    <property type="match status" value="1"/>
</dbReference>
<dbReference type="EMBL" id="JAUYZK010000001">
    <property type="protein sequence ID" value="MDP2538187.1"/>
    <property type="molecule type" value="Genomic_DNA"/>
</dbReference>
<dbReference type="PANTHER" id="PTHR43394:SF1">
    <property type="entry name" value="ATP-BINDING CASSETTE SUB-FAMILY B MEMBER 10, MITOCHONDRIAL"/>
    <property type="match status" value="1"/>
</dbReference>
<evidence type="ECO:0000259" key="10">
    <source>
        <dbReference type="PROSITE" id="PS50893"/>
    </source>
</evidence>
<comment type="subcellular location">
    <subcellularLocation>
        <location evidence="1">Cell membrane</location>
        <topology evidence="1">Multi-pass membrane protein</topology>
    </subcellularLocation>
</comment>
<dbReference type="SUPFAM" id="SSF52540">
    <property type="entry name" value="P-loop containing nucleoside triphosphate hydrolases"/>
    <property type="match status" value="1"/>
</dbReference>
<keyword evidence="5 13" id="KW-0067">ATP-binding</keyword>
<accession>A0AA90PGX7</accession>
<evidence type="ECO:0000256" key="4">
    <source>
        <dbReference type="ARBA" id="ARBA00022741"/>
    </source>
</evidence>
<dbReference type="CDD" id="cd18552">
    <property type="entry name" value="ABC_6TM_MsbA_like"/>
    <property type="match status" value="1"/>
</dbReference>
<dbReference type="GO" id="GO:0016887">
    <property type="term" value="F:ATP hydrolysis activity"/>
    <property type="evidence" value="ECO:0007669"/>
    <property type="project" value="InterPro"/>
</dbReference>
<feature type="transmembrane region" description="Helical" evidence="9">
    <location>
        <begin position="58"/>
        <end position="86"/>
    </location>
</feature>
<keyword evidence="3 9" id="KW-0812">Transmembrane</keyword>
<gene>
    <name evidence="12" type="ORF">Q5I04_00095</name>
    <name evidence="13" type="ORF">Q5I06_00095</name>
</gene>
<evidence type="ECO:0000313" key="12">
    <source>
        <dbReference type="EMBL" id="MDO7252320.1"/>
    </source>
</evidence>
<dbReference type="InterPro" id="IPR003439">
    <property type="entry name" value="ABC_transporter-like_ATP-bd"/>
</dbReference>
<dbReference type="Pfam" id="PF00005">
    <property type="entry name" value="ABC_tran"/>
    <property type="match status" value="1"/>
</dbReference>
<protein>
    <recommendedName>
        <fullName evidence="8">Multidrug resistance-like ATP-binding protein MdlB</fullName>
    </recommendedName>
</protein>
<dbReference type="GO" id="GO:0005886">
    <property type="term" value="C:plasma membrane"/>
    <property type="evidence" value="ECO:0007669"/>
    <property type="project" value="UniProtKB-SubCell"/>
</dbReference>
<evidence type="ECO:0000256" key="7">
    <source>
        <dbReference type="ARBA" id="ARBA00023136"/>
    </source>
</evidence>
<dbReference type="GO" id="GO:0005524">
    <property type="term" value="F:ATP binding"/>
    <property type="evidence" value="ECO:0007669"/>
    <property type="project" value="UniProtKB-KW"/>
</dbReference>
<reference evidence="12 14" key="3">
    <citation type="journal article" date="2024" name="Syst. Appl. Microbiol.">
        <title>Helicobacter cappadocius sp. nov., from lizards: The first psychrotrophic Helicobacter species.</title>
        <authorList>
            <person name="Aydin F."/>
            <person name="Tarhane S."/>
            <person name="Karakaya E."/>
            <person name="Abay S."/>
            <person name="Kayman T."/>
            <person name="Guran O."/>
            <person name="Bozkurt E."/>
            <person name="Uzum N."/>
            <person name="Avci A."/>
            <person name="Olgun K."/>
            <person name="Jablonski D."/>
            <person name="Guran C."/>
            <person name="Burcin Saticioglu I."/>
        </authorList>
    </citation>
    <scope>NUCLEOTIDE SEQUENCE [LARGE SCALE GENOMIC DNA]</scope>
    <source>
        <strain evidence="12">Faydin-H75</strain>
        <strain evidence="14">faydin-H76</strain>
    </source>
</reference>
<dbReference type="Proteomes" id="UP001177258">
    <property type="component" value="Unassembled WGS sequence"/>
</dbReference>
<evidence type="ECO:0000256" key="2">
    <source>
        <dbReference type="ARBA" id="ARBA00022448"/>
    </source>
</evidence>
<dbReference type="PROSITE" id="PS50929">
    <property type="entry name" value="ABC_TM1F"/>
    <property type="match status" value="1"/>
</dbReference>
<dbReference type="InterPro" id="IPR003593">
    <property type="entry name" value="AAA+_ATPase"/>
</dbReference>
<evidence type="ECO:0000313" key="14">
    <source>
        <dbReference type="Proteomes" id="UP001177258"/>
    </source>
</evidence>
<organism evidence="13 14">
    <name type="scientific">Helicobacter cappadocius</name>
    <dbReference type="NCBI Taxonomy" id="3063998"/>
    <lineage>
        <taxon>Bacteria</taxon>
        <taxon>Pseudomonadati</taxon>
        <taxon>Campylobacterota</taxon>
        <taxon>Epsilonproteobacteria</taxon>
        <taxon>Campylobacterales</taxon>
        <taxon>Helicobacteraceae</taxon>
        <taxon>Helicobacter</taxon>
    </lineage>
</organism>
<feature type="domain" description="ABC transmembrane type-1" evidence="11">
    <location>
        <begin position="20"/>
        <end position="302"/>
    </location>
</feature>
<keyword evidence="4" id="KW-0547">Nucleotide-binding</keyword>
<reference evidence="13 15" key="1">
    <citation type="submission" date="2023-07" db="EMBL/GenBank/DDBJ databases">
        <title>Unpublished Manusciprt.</title>
        <authorList>
            <person name="Aydin F."/>
            <person name="Tarhane S."/>
            <person name="Saticioglu I.B."/>
            <person name="Karakaya E."/>
            <person name="Abay S."/>
            <person name="Guran O."/>
            <person name="Bozkurt E."/>
            <person name="Uzum N."/>
            <person name="Olgun K."/>
            <person name="Jablonski D."/>
        </authorList>
    </citation>
    <scope>NUCLEOTIDE SEQUENCE</scope>
    <source>
        <strain evidence="15">faydin-H75</strain>
        <strain evidence="13">Faydin-H76</strain>
    </source>
</reference>
<dbReference type="InterPro" id="IPR039421">
    <property type="entry name" value="Type_1_exporter"/>
</dbReference>
<evidence type="ECO:0000256" key="1">
    <source>
        <dbReference type="ARBA" id="ARBA00004651"/>
    </source>
</evidence>
<dbReference type="InterPro" id="IPR017871">
    <property type="entry name" value="ABC_transporter-like_CS"/>
</dbReference>
<dbReference type="Gene3D" id="1.20.1560.10">
    <property type="entry name" value="ABC transporter type 1, transmembrane domain"/>
    <property type="match status" value="1"/>
</dbReference>
<dbReference type="PROSITE" id="PS50893">
    <property type="entry name" value="ABC_TRANSPORTER_2"/>
    <property type="match status" value="1"/>
</dbReference>
<dbReference type="PANTHER" id="PTHR43394">
    <property type="entry name" value="ATP-DEPENDENT PERMEASE MDL1, MITOCHONDRIAL"/>
    <property type="match status" value="1"/>
</dbReference>
<dbReference type="GO" id="GO:0005737">
    <property type="term" value="C:cytoplasm"/>
    <property type="evidence" value="ECO:0007669"/>
    <property type="project" value="UniProtKB-ARBA"/>
</dbReference>
<evidence type="ECO:0000256" key="6">
    <source>
        <dbReference type="ARBA" id="ARBA00022989"/>
    </source>
</evidence>
<keyword evidence="15" id="KW-1185">Reference proteome</keyword>
<feature type="transmembrane region" description="Helical" evidence="9">
    <location>
        <begin position="267"/>
        <end position="287"/>
    </location>
</feature>
<dbReference type="SUPFAM" id="SSF90123">
    <property type="entry name" value="ABC transporter transmembrane region"/>
    <property type="match status" value="1"/>
</dbReference>
<reference evidence="12" key="2">
    <citation type="submission" date="2023-07" db="EMBL/GenBank/DDBJ databases">
        <authorList>
            <person name="Aydin F."/>
            <person name="Tarhane S."/>
            <person name="Saticioglu I.B."/>
            <person name="Karakaya E."/>
            <person name="Abay S."/>
            <person name="Guran O."/>
            <person name="Bozkurt E."/>
            <person name="Uzum N."/>
            <person name="Olgun K."/>
            <person name="Jablonski D."/>
        </authorList>
    </citation>
    <scope>NUCLEOTIDE SEQUENCE</scope>
    <source>
        <strain evidence="12">Faydin-H75</strain>
    </source>
</reference>
<keyword evidence="6 9" id="KW-1133">Transmembrane helix</keyword>
<evidence type="ECO:0000259" key="11">
    <source>
        <dbReference type="PROSITE" id="PS50929"/>
    </source>
</evidence>
<keyword evidence="7 9" id="KW-0472">Membrane</keyword>
<dbReference type="FunFam" id="3.40.50.300:FF:000604">
    <property type="entry name" value="ABC transporter B family member 28"/>
    <property type="match status" value="1"/>
</dbReference>
<proteinExistence type="predicted"/>